<feature type="chain" id="PRO_5020030905" evidence="1">
    <location>
        <begin position="23"/>
        <end position="108"/>
    </location>
</feature>
<keyword evidence="3" id="KW-1185">Reference proteome</keyword>
<dbReference type="Proteomes" id="UP000299102">
    <property type="component" value="Unassembled WGS sequence"/>
</dbReference>
<evidence type="ECO:0000313" key="3">
    <source>
        <dbReference type="Proteomes" id="UP000299102"/>
    </source>
</evidence>
<proteinExistence type="predicted"/>
<reference evidence="2 3" key="1">
    <citation type="journal article" date="2019" name="Commun. Biol.">
        <title>The bagworm genome reveals a unique fibroin gene that provides high tensile strength.</title>
        <authorList>
            <person name="Kono N."/>
            <person name="Nakamura H."/>
            <person name="Ohtoshi R."/>
            <person name="Tomita M."/>
            <person name="Numata K."/>
            <person name="Arakawa K."/>
        </authorList>
    </citation>
    <scope>NUCLEOTIDE SEQUENCE [LARGE SCALE GENOMIC DNA]</scope>
</reference>
<gene>
    <name evidence="2" type="ORF">EVAR_70878_1</name>
</gene>
<dbReference type="AlphaFoldDB" id="A0A4C2AGH1"/>
<evidence type="ECO:0000256" key="1">
    <source>
        <dbReference type="SAM" id="SignalP"/>
    </source>
</evidence>
<name>A0A4C2AGH1_EUMVA</name>
<keyword evidence="1" id="KW-0732">Signal</keyword>
<organism evidence="2 3">
    <name type="scientific">Eumeta variegata</name>
    <name type="common">Bagworm moth</name>
    <name type="synonym">Eumeta japonica</name>
    <dbReference type="NCBI Taxonomy" id="151549"/>
    <lineage>
        <taxon>Eukaryota</taxon>
        <taxon>Metazoa</taxon>
        <taxon>Ecdysozoa</taxon>
        <taxon>Arthropoda</taxon>
        <taxon>Hexapoda</taxon>
        <taxon>Insecta</taxon>
        <taxon>Pterygota</taxon>
        <taxon>Neoptera</taxon>
        <taxon>Endopterygota</taxon>
        <taxon>Lepidoptera</taxon>
        <taxon>Glossata</taxon>
        <taxon>Ditrysia</taxon>
        <taxon>Tineoidea</taxon>
        <taxon>Psychidae</taxon>
        <taxon>Oiketicinae</taxon>
        <taxon>Eumeta</taxon>
    </lineage>
</organism>
<comment type="caution">
    <text evidence="2">The sequence shown here is derived from an EMBL/GenBank/DDBJ whole genome shotgun (WGS) entry which is preliminary data.</text>
</comment>
<dbReference type="EMBL" id="BGZK01003087">
    <property type="protein sequence ID" value="GBP98199.1"/>
    <property type="molecule type" value="Genomic_DNA"/>
</dbReference>
<feature type="signal peptide" evidence="1">
    <location>
        <begin position="1"/>
        <end position="22"/>
    </location>
</feature>
<protein>
    <submittedName>
        <fullName evidence="2">Uncharacterized protein</fullName>
    </submittedName>
</protein>
<sequence length="108" mass="12094">MTSTDIALAFCILFIIPSPAPRLRPAMRMCGLNVHDQRVATEERGGLQFGNCTISSQKWEAGVLFTDICRYFNTMQMDARLQHALTCIMHHTADPRFCSSTTNPCPTN</sequence>
<accession>A0A4C2AGH1</accession>
<evidence type="ECO:0000313" key="2">
    <source>
        <dbReference type="EMBL" id="GBP98199.1"/>
    </source>
</evidence>